<protein>
    <submittedName>
        <fullName evidence="8">Protein kinase domain-containing protein</fullName>
    </submittedName>
</protein>
<dbReference type="InterPro" id="IPR051681">
    <property type="entry name" value="Ser/Thr_Kinases-Pseudokinases"/>
</dbReference>
<dbReference type="SUPFAM" id="SSF56112">
    <property type="entry name" value="Protein kinase-like (PK-like)"/>
    <property type="match status" value="1"/>
</dbReference>
<dbReference type="PANTHER" id="PTHR44329">
    <property type="entry name" value="SERINE/THREONINE-PROTEIN KINASE TNNI3K-RELATED"/>
    <property type="match status" value="1"/>
</dbReference>
<feature type="domain" description="Protein kinase" evidence="5">
    <location>
        <begin position="1"/>
        <end position="215"/>
    </location>
</feature>
<dbReference type="PANTHER" id="PTHR44329:SF288">
    <property type="entry name" value="MITOGEN-ACTIVATED PROTEIN KINASE KINASE KINASE 20"/>
    <property type="match status" value="1"/>
</dbReference>
<reference evidence="8" key="1">
    <citation type="submission" date="2016-04" db="UniProtKB">
        <authorList>
            <consortium name="WormBaseParasite"/>
        </authorList>
    </citation>
    <scope>IDENTIFICATION</scope>
</reference>
<evidence type="ECO:0000256" key="4">
    <source>
        <dbReference type="ARBA" id="ARBA00022840"/>
    </source>
</evidence>
<evidence type="ECO:0000313" key="7">
    <source>
        <dbReference type="Proteomes" id="UP000274131"/>
    </source>
</evidence>
<evidence type="ECO:0000256" key="1">
    <source>
        <dbReference type="ARBA" id="ARBA00022679"/>
    </source>
</evidence>
<accession>A0A158Q9A5</accession>
<organism evidence="8">
    <name type="scientific">Enterobius vermicularis</name>
    <name type="common">Human pinworm</name>
    <dbReference type="NCBI Taxonomy" id="51028"/>
    <lineage>
        <taxon>Eukaryota</taxon>
        <taxon>Metazoa</taxon>
        <taxon>Ecdysozoa</taxon>
        <taxon>Nematoda</taxon>
        <taxon>Chromadorea</taxon>
        <taxon>Rhabditida</taxon>
        <taxon>Spirurina</taxon>
        <taxon>Oxyuridomorpha</taxon>
        <taxon>Oxyuroidea</taxon>
        <taxon>Oxyuridae</taxon>
        <taxon>Enterobius</taxon>
    </lineage>
</organism>
<reference evidence="6 7" key="2">
    <citation type="submission" date="2018-10" db="EMBL/GenBank/DDBJ databases">
        <authorList>
            <consortium name="Pathogen Informatics"/>
        </authorList>
    </citation>
    <scope>NUCLEOTIDE SEQUENCE [LARGE SCALE GENOMIC DNA]</scope>
</reference>
<keyword evidence="2" id="KW-0547">Nucleotide-binding</keyword>
<keyword evidence="1" id="KW-0808">Transferase</keyword>
<dbReference type="OrthoDB" id="1924287at2759"/>
<dbReference type="PIRSF" id="PIRSF000654">
    <property type="entry name" value="Integrin-linked_kinase"/>
    <property type="match status" value="1"/>
</dbReference>
<keyword evidence="4" id="KW-0067">ATP-binding</keyword>
<evidence type="ECO:0000256" key="3">
    <source>
        <dbReference type="ARBA" id="ARBA00022777"/>
    </source>
</evidence>
<dbReference type="EMBL" id="UXUI01007181">
    <property type="protein sequence ID" value="VDD86046.1"/>
    <property type="molecule type" value="Genomic_DNA"/>
</dbReference>
<dbReference type="GO" id="GO:0005524">
    <property type="term" value="F:ATP binding"/>
    <property type="evidence" value="ECO:0007669"/>
    <property type="project" value="UniProtKB-KW"/>
</dbReference>
<dbReference type="SMART" id="SM00220">
    <property type="entry name" value="S_TKc"/>
    <property type="match status" value="1"/>
</dbReference>
<sequence length="255" mass="29492">ILAGRLSAFSAKGTIFQLIHESHFINFCSGICSQTPMTWILMEYCDGKSLKELIHSDQEIEKKDIRCWGKQIADGMSYLHSKKIIHRDLKPSNVLSTNNVLKISDFGMSRIWEMSNMKSMTLCGTRAYTAPELLKVCFKHLNSPFFLFITFQSCLILLWELLTRAQPHSYVNKVHLEYLKITIFYRTVSLLFPCLAENPEKRLSFQEILLKFTNLKVTLTSSKCSVAVDYKVSTSDTCRSHSKFTRFFFFTIKFS</sequence>
<evidence type="ECO:0000259" key="5">
    <source>
        <dbReference type="PROSITE" id="PS50011"/>
    </source>
</evidence>
<name>A0A158Q9A5_ENTVE</name>
<dbReference type="InterPro" id="IPR011009">
    <property type="entry name" value="Kinase-like_dom_sf"/>
</dbReference>
<dbReference type="WBParaSite" id="EVEC_0000148101-mRNA-1">
    <property type="protein sequence ID" value="EVEC_0000148101-mRNA-1"/>
    <property type="gene ID" value="EVEC_0000148101"/>
</dbReference>
<evidence type="ECO:0000313" key="8">
    <source>
        <dbReference type="WBParaSite" id="EVEC_0000148101-mRNA-1"/>
    </source>
</evidence>
<evidence type="ECO:0000256" key="2">
    <source>
        <dbReference type="ARBA" id="ARBA00022741"/>
    </source>
</evidence>
<evidence type="ECO:0000313" key="6">
    <source>
        <dbReference type="EMBL" id="VDD86046.1"/>
    </source>
</evidence>
<gene>
    <name evidence="6" type="ORF">EVEC_LOCUS1189</name>
</gene>
<dbReference type="Gene3D" id="1.10.510.10">
    <property type="entry name" value="Transferase(Phosphotransferase) domain 1"/>
    <property type="match status" value="1"/>
</dbReference>
<dbReference type="Proteomes" id="UP000274131">
    <property type="component" value="Unassembled WGS sequence"/>
</dbReference>
<keyword evidence="3" id="KW-0418">Kinase</keyword>
<dbReference type="AlphaFoldDB" id="A0A158Q9A5"/>
<dbReference type="InterPro" id="IPR000719">
    <property type="entry name" value="Prot_kinase_dom"/>
</dbReference>
<dbReference type="GO" id="GO:0004674">
    <property type="term" value="F:protein serine/threonine kinase activity"/>
    <property type="evidence" value="ECO:0007669"/>
    <property type="project" value="TreeGrafter"/>
</dbReference>
<dbReference type="STRING" id="51028.A0A158Q9A5"/>
<proteinExistence type="predicted"/>
<dbReference type="Pfam" id="PF00069">
    <property type="entry name" value="Pkinase"/>
    <property type="match status" value="1"/>
</dbReference>
<keyword evidence="7" id="KW-1185">Reference proteome</keyword>
<dbReference type="PROSITE" id="PS50011">
    <property type="entry name" value="PROTEIN_KINASE_DOM"/>
    <property type="match status" value="1"/>
</dbReference>